<feature type="transmembrane region" description="Helical" evidence="6">
    <location>
        <begin position="29"/>
        <end position="54"/>
    </location>
</feature>
<feature type="transmembrane region" description="Helical" evidence="6">
    <location>
        <begin position="75"/>
        <end position="93"/>
    </location>
</feature>
<protein>
    <submittedName>
        <fullName evidence="7">Hydrogenase 4 subunit B</fullName>
    </submittedName>
</protein>
<evidence type="ECO:0000313" key="8">
    <source>
        <dbReference type="Proteomes" id="UP000228528"/>
    </source>
</evidence>
<evidence type="ECO:0000256" key="2">
    <source>
        <dbReference type="ARBA" id="ARBA00022475"/>
    </source>
</evidence>
<feature type="non-terminal residue" evidence="7">
    <location>
        <position position="208"/>
    </location>
</feature>
<gene>
    <name evidence="7" type="ORF">COU30_02420</name>
</gene>
<dbReference type="GO" id="GO:0005886">
    <property type="term" value="C:plasma membrane"/>
    <property type="evidence" value="ECO:0007669"/>
    <property type="project" value="UniProtKB-SubCell"/>
</dbReference>
<feature type="non-terminal residue" evidence="7">
    <location>
        <position position="1"/>
    </location>
</feature>
<keyword evidence="2" id="KW-1003">Cell membrane</keyword>
<dbReference type="Proteomes" id="UP000228528">
    <property type="component" value="Unassembled WGS sequence"/>
</dbReference>
<keyword evidence="3 6" id="KW-0812">Transmembrane</keyword>
<keyword evidence="4 6" id="KW-1133">Transmembrane helix</keyword>
<organism evidence="7 8">
    <name type="scientific">Candidatus Magasanikbacteria bacterium CG10_big_fil_rev_8_21_14_0_10_38_6</name>
    <dbReference type="NCBI Taxonomy" id="1974647"/>
    <lineage>
        <taxon>Bacteria</taxon>
        <taxon>Candidatus Magasanikiibacteriota</taxon>
    </lineage>
</organism>
<proteinExistence type="predicted"/>
<keyword evidence="5 6" id="KW-0472">Membrane</keyword>
<evidence type="ECO:0000256" key="3">
    <source>
        <dbReference type="ARBA" id="ARBA00022692"/>
    </source>
</evidence>
<evidence type="ECO:0000256" key="5">
    <source>
        <dbReference type="ARBA" id="ARBA00023136"/>
    </source>
</evidence>
<dbReference type="PANTHER" id="PTHR42682">
    <property type="entry name" value="HYDROGENASE-4 COMPONENT F"/>
    <property type="match status" value="1"/>
</dbReference>
<feature type="transmembrane region" description="Helical" evidence="6">
    <location>
        <begin position="132"/>
        <end position="155"/>
    </location>
</feature>
<accession>A0A2M6P166</accession>
<dbReference type="AlphaFoldDB" id="A0A2M6P166"/>
<evidence type="ECO:0000256" key="6">
    <source>
        <dbReference type="SAM" id="Phobius"/>
    </source>
</evidence>
<comment type="subcellular location">
    <subcellularLocation>
        <location evidence="1">Cell membrane</location>
        <topology evidence="1">Multi-pass membrane protein</topology>
    </subcellularLocation>
</comment>
<evidence type="ECO:0000256" key="4">
    <source>
        <dbReference type="ARBA" id="ARBA00022989"/>
    </source>
</evidence>
<dbReference type="EMBL" id="PFBW01000107">
    <property type="protein sequence ID" value="PIR77444.1"/>
    <property type="molecule type" value="Genomic_DNA"/>
</dbReference>
<dbReference type="PANTHER" id="PTHR42682:SF3">
    <property type="entry name" value="FORMATE HYDROGENLYASE SUBUNIT 3-RELATED"/>
    <property type="match status" value="1"/>
</dbReference>
<evidence type="ECO:0000256" key="1">
    <source>
        <dbReference type="ARBA" id="ARBA00004651"/>
    </source>
</evidence>
<comment type="caution">
    <text evidence="7">The sequence shown here is derived from an EMBL/GenBank/DDBJ whole genome shotgun (WGS) entry which is preliminary data.</text>
</comment>
<sequence>PPFNGFFSEWLTYQSLFQGITMLDSSIRWLFILATGALAFTGGLALACFVKAFGSIFLARPRSVEVTHAKESPSSMLFGMGALAMLSLLFGIFSSQAVSLLEKIGRSFDVFQKIPETILVSNNQGLMVKNGFASVSGLAFLVFFAGVIMVVIFIIHKVVNRRQKIKIGATWNCGTDLTPRMEITSTGFARSIVLIFKSILKPSIQHEI</sequence>
<reference evidence="8" key="1">
    <citation type="submission" date="2017-09" db="EMBL/GenBank/DDBJ databases">
        <title>Depth-based differentiation of microbial function through sediment-hosted aquifers and enrichment of novel symbionts in the deep terrestrial subsurface.</title>
        <authorList>
            <person name="Probst A.J."/>
            <person name="Ladd B."/>
            <person name="Jarett J.K."/>
            <person name="Geller-Mcgrath D.E."/>
            <person name="Sieber C.M.K."/>
            <person name="Emerson J.B."/>
            <person name="Anantharaman K."/>
            <person name="Thomas B.C."/>
            <person name="Malmstrom R."/>
            <person name="Stieglmeier M."/>
            <person name="Klingl A."/>
            <person name="Woyke T."/>
            <person name="Ryan C.M."/>
            <person name="Banfield J.F."/>
        </authorList>
    </citation>
    <scope>NUCLEOTIDE SEQUENCE [LARGE SCALE GENOMIC DNA]</scope>
</reference>
<evidence type="ECO:0000313" key="7">
    <source>
        <dbReference type="EMBL" id="PIR77444.1"/>
    </source>
</evidence>
<name>A0A2M6P166_9BACT</name>
<dbReference type="InterPro" id="IPR052175">
    <property type="entry name" value="ComplexI-like_HydComp"/>
</dbReference>